<gene>
    <name evidence="2" type="ORF">OCTVUL_1B015263</name>
</gene>
<keyword evidence="3" id="KW-1185">Reference proteome</keyword>
<dbReference type="EMBL" id="OX597817">
    <property type="protein sequence ID" value="CAI9720937.1"/>
    <property type="molecule type" value="Genomic_DNA"/>
</dbReference>
<protein>
    <submittedName>
        <fullName evidence="2">Uncharacterized protein</fullName>
    </submittedName>
</protein>
<reference evidence="2" key="1">
    <citation type="submission" date="2023-08" db="EMBL/GenBank/DDBJ databases">
        <authorList>
            <person name="Alioto T."/>
            <person name="Alioto T."/>
            <person name="Gomez Garrido J."/>
        </authorList>
    </citation>
    <scope>NUCLEOTIDE SEQUENCE</scope>
</reference>
<evidence type="ECO:0000256" key="1">
    <source>
        <dbReference type="SAM" id="MobiDB-lite"/>
    </source>
</evidence>
<evidence type="ECO:0000313" key="2">
    <source>
        <dbReference type="EMBL" id="CAI9720937.1"/>
    </source>
</evidence>
<dbReference type="Proteomes" id="UP001162480">
    <property type="component" value="Chromosome 4"/>
</dbReference>
<dbReference type="AlphaFoldDB" id="A0AA36F1F9"/>
<evidence type="ECO:0000313" key="3">
    <source>
        <dbReference type="Proteomes" id="UP001162480"/>
    </source>
</evidence>
<name>A0AA36F1F9_OCTVU</name>
<feature type="region of interest" description="Disordered" evidence="1">
    <location>
        <begin position="57"/>
        <end position="87"/>
    </location>
</feature>
<feature type="compositionally biased region" description="Low complexity" evidence="1">
    <location>
        <begin position="57"/>
        <end position="77"/>
    </location>
</feature>
<proteinExistence type="predicted"/>
<accession>A0AA36F1F9</accession>
<sequence length="87" mass="9435">MTDDLSFALGEVKRAAQNSAIKVRYVEITIKRLIIITRFLMRVFVEERLCICNSFLSAPSASSSSGSNSRSSSAGSDGCDGEIQNNI</sequence>
<organism evidence="2 3">
    <name type="scientific">Octopus vulgaris</name>
    <name type="common">Common octopus</name>
    <dbReference type="NCBI Taxonomy" id="6645"/>
    <lineage>
        <taxon>Eukaryota</taxon>
        <taxon>Metazoa</taxon>
        <taxon>Spiralia</taxon>
        <taxon>Lophotrochozoa</taxon>
        <taxon>Mollusca</taxon>
        <taxon>Cephalopoda</taxon>
        <taxon>Coleoidea</taxon>
        <taxon>Octopodiformes</taxon>
        <taxon>Octopoda</taxon>
        <taxon>Incirrata</taxon>
        <taxon>Octopodidae</taxon>
        <taxon>Octopus</taxon>
    </lineage>
</organism>